<dbReference type="EC" id="2.5.1.9" evidence="3"/>
<comment type="pathway">
    <text evidence="2">Cofactor biosynthesis; riboflavin biosynthesis; riboflavin from 2-hydroxy-3-oxobutyl phosphate and 5-amino-6-(D-ribitylamino)uracil: step 2/2.</text>
</comment>
<dbReference type="SUPFAM" id="SSF63380">
    <property type="entry name" value="Riboflavin synthase domain-like"/>
    <property type="match status" value="2"/>
</dbReference>
<comment type="function">
    <text evidence="1">Catalyzes the dismutation of two molecules of 6,7-dimethyl-8-ribityllumazine, resulting in the formation of riboflavin and 5-amino-6-(D-ribitylamino)uracil.</text>
</comment>
<evidence type="ECO:0000313" key="10">
    <source>
        <dbReference type="EMBL" id="KAJ6952700.1"/>
    </source>
</evidence>
<dbReference type="CDD" id="cd00402">
    <property type="entry name" value="Riboflavin_synthase_like"/>
    <property type="match status" value="1"/>
</dbReference>
<dbReference type="PANTHER" id="PTHR21098">
    <property type="entry name" value="RIBOFLAVIN SYNTHASE ALPHA CHAIN"/>
    <property type="match status" value="1"/>
</dbReference>
<evidence type="ECO:0000256" key="1">
    <source>
        <dbReference type="ARBA" id="ARBA00002803"/>
    </source>
</evidence>
<feature type="domain" description="Lumazine-binding" evidence="9">
    <location>
        <begin position="171"/>
        <end position="269"/>
    </location>
</feature>
<evidence type="ECO:0000313" key="11">
    <source>
        <dbReference type="Proteomes" id="UP001164929"/>
    </source>
</evidence>
<proteinExistence type="predicted"/>
<feature type="repeat" description="Lumazine-binding" evidence="8">
    <location>
        <begin position="171"/>
        <end position="269"/>
    </location>
</feature>
<dbReference type="InterPro" id="IPR023366">
    <property type="entry name" value="ATP_synth_asu-like_sf"/>
</dbReference>
<accession>A0AAD6LBQ2</accession>
<keyword evidence="7" id="KW-0677">Repeat</keyword>
<dbReference type="EMBL" id="JAQIZT010000019">
    <property type="protein sequence ID" value="KAJ6952700.1"/>
    <property type="molecule type" value="Genomic_DNA"/>
</dbReference>
<evidence type="ECO:0000256" key="4">
    <source>
        <dbReference type="ARBA" id="ARBA00013950"/>
    </source>
</evidence>
<feature type="repeat" description="Lumazine-binding" evidence="8">
    <location>
        <begin position="74"/>
        <end position="170"/>
    </location>
</feature>
<evidence type="ECO:0000256" key="7">
    <source>
        <dbReference type="ARBA" id="ARBA00022737"/>
    </source>
</evidence>
<keyword evidence="6" id="KW-0808">Transferase</keyword>
<sequence>MALSFSQTSLSITQKYFPSKTPTTKSTILNLLSYKPHNLNKFSTISKPNSFSLTITKLSKNPKPKSHLQPVRSLFTGIVEEMGTVQSLGDTKDGGFDLKIEAKTVLEGVHLGDSIAVNGTCLTVTDFTNEDFTVGLSPETLRKTSLIELKTGSLVNLERAVQPDTRMGGHFVQGHVDGTGVIVEKEPEGDSLWIKVKADKGLLKYIVPKGFIAVDGTSLTVVDVMEEEECFNFMLVAYTQQKVVIPLKEVSQKVNLEVDILGKYVERLLSSGESCSLRDFAAENLTSLRTHVIAAISTGSPGQGFLNEETCLHLHDCVLAKTEFFSIGKGQWFASIPGLLGLVRDLLALLVLGAYLHDNSGFGVESNSCADIVANLAAMGGVTPALLVDPPWWCDNSPVFRALPIELVQCQLRLTICPENSSLLQTISIPEWCLVEGGKMSCGLDYGQPN</sequence>
<dbReference type="InterPro" id="IPR026017">
    <property type="entry name" value="Lumazine-bd_dom"/>
</dbReference>
<dbReference type="Pfam" id="PF00677">
    <property type="entry name" value="Lum_binding"/>
    <property type="match status" value="2"/>
</dbReference>
<dbReference type="Gene3D" id="2.40.30.20">
    <property type="match status" value="2"/>
</dbReference>
<dbReference type="Proteomes" id="UP001164929">
    <property type="component" value="Chromosome 19"/>
</dbReference>
<evidence type="ECO:0000256" key="8">
    <source>
        <dbReference type="PROSITE-ProRule" id="PRU00524"/>
    </source>
</evidence>
<dbReference type="InterPro" id="IPR017938">
    <property type="entry name" value="Riboflavin_synthase-like_b-brl"/>
</dbReference>
<dbReference type="GO" id="GO:0009231">
    <property type="term" value="P:riboflavin biosynthetic process"/>
    <property type="evidence" value="ECO:0007669"/>
    <property type="project" value="UniProtKB-KW"/>
</dbReference>
<evidence type="ECO:0000256" key="3">
    <source>
        <dbReference type="ARBA" id="ARBA00012827"/>
    </source>
</evidence>
<keyword evidence="11" id="KW-1185">Reference proteome</keyword>
<evidence type="ECO:0000259" key="9">
    <source>
        <dbReference type="PROSITE" id="PS51177"/>
    </source>
</evidence>
<feature type="domain" description="Lumazine-binding" evidence="9">
    <location>
        <begin position="74"/>
        <end position="170"/>
    </location>
</feature>
<dbReference type="NCBIfam" id="NF006767">
    <property type="entry name" value="PRK09289.1"/>
    <property type="match status" value="1"/>
</dbReference>
<evidence type="ECO:0000256" key="5">
    <source>
        <dbReference type="ARBA" id="ARBA00022619"/>
    </source>
</evidence>
<keyword evidence="5" id="KW-0686">Riboflavin biosynthesis</keyword>
<dbReference type="NCBIfam" id="TIGR00187">
    <property type="entry name" value="ribE"/>
    <property type="match status" value="1"/>
</dbReference>
<comment type="caution">
    <text evidence="10">The sequence shown here is derived from an EMBL/GenBank/DDBJ whole genome shotgun (WGS) entry which is preliminary data.</text>
</comment>
<name>A0AAD6LBQ2_9ROSI</name>
<gene>
    <name evidence="10" type="ORF">NC653_041742</name>
</gene>
<dbReference type="FunFam" id="2.40.30.20:FF:000004">
    <property type="entry name" value="Riboflavin synthase, alpha subunit"/>
    <property type="match status" value="1"/>
</dbReference>
<dbReference type="AlphaFoldDB" id="A0AAD6LBQ2"/>
<evidence type="ECO:0000256" key="6">
    <source>
        <dbReference type="ARBA" id="ARBA00022679"/>
    </source>
</evidence>
<dbReference type="GO" id="GO:0004746">
    <property type="term" value="F:riboflavin synthase activity"/>
    <property type="evidence" value="ECO:0007669"/>
    <property type="project" value="UniProtKB-EC"/>
</dbReference>
<reference evidence="10" key="1">
    <citation type="journal article" date="2023" name="Mol. Ecol. Resour.">
        <title>Chromosome-level genome assembly of a triploid poplar Populus alba 'Berolinensis'.</title>
        <authorList>
            <person name="Chen S."/>
            <person name="Yu Y."/>
            <person name="Wang X."/>
            <person name="Wang S."/>
            <person name="Zhang T."/>
            <person name="Zhou Y."/>
            <person name="He R."/>
            <person name="Meng N."/>
            <person name="Wang Y."/>
            <person name="Liu W."/>
            <person name="Liu Z."/>
            <person name="Liu J."/>
            <person name="Guo Q."/>
            <person name="Huang H."/>
            <person name="Sederoff R.R."/>
            <person name="Wang G."/>
            <person name="Qu G."/>
            <person name="Chen S."/>
        </authorList>
    </citation>
    <scope>NUCLEOTIDE SEQUENCE</scope>
    <source>
        <strain evidence="10">SC-2020</strain>
    </source>
</reference>
<dbReference type="PROSITE" id="PS51177">
    <property type="entry name" value="LUMAZINE_BIND"/>
    <property type="match status" value="2"/>
</dbReference>
<dbReference type="FunFam" id="2.40.30.20:FF:000006">
    <property type="entry name" value="Riboflavin synthase, alpha subunit"/>
    <property type="match status" value="1"/>
</dbReference>
<evidence type="ECO:0000256" key="2">
    <source>
        <dbReference type="ARBA" id="ARBA00004887"/>
    </source>
</evidence>
<protein>
    <recommendedName>
        <fullName evidence="4">Riboflavin synthase</fullName>
        <ecNumber evidence="3">2.5.1.9</ecNumber>
    </recommendedName>
</protein>
<dbReference type="PANTHER" id="PTHR21098:SF0">
    <property type="entry name" value="RIBOFLAVIN SYNTHASE"/>
    <property type="match status" value="1"/>
</dbReference>
<organism evidence="10 11">
    <name type="scientific">Populus alba x Populus x berolinensis</name>
    <dbReference type="NCBI Taxonomy" id="444605"/>
    <lineage>
        <taxon>Eukaryota</taxon>
        <taxon>Viridiplantae</taxon>
        <taxon>Streptophyta</taxon>
        <taxon>Embryophyta</taxon>
        <taxon>Tracheophyta</taxon>
        <taxon>Spermatophyta</taxon>
        <taxon>Magnoliopsida</taxon>
        <taxon>eudicotyledons</taxon>
        <taxon>Gunneridae</taxon>
        <taxon>Pentapetalae</taxon>
        <taxon>rosids</taxon>
        <taxon>fabids</taxon>
        <taxon>Malpighiales</taxon>
        <taxon>Salicaceae</taxon>
        <taxon>Saliceae</taxon>
        <taxon>Populus</taxon>
    </lineage>
</organism>
<dbReference type="InterPro" id="IPR001783">
    <property type="entry name" value="Lumazine-bd"/>
</dbReference>